<evidence type="ECO:0000259" key="3">
    <source>
        <dbReference type="PROSITE" id="PS50110"/>
    </source>
</evidence>
<dbReference type="SMART" id="SM00448">
    <property type="entry name" value="REC"/>
    <property type="match status" value="1"/>
</dbReference>
<dbReference type="PROSITE" id="PS50110">
    <property type="entry name" value="RESPONSE_REGULATORY"/>
    <property type="match status" value="1"/>
</dbReference>
<dbReference type="eggNOG" id="COG0745">
    <property type="taxonomic scope" value="Bacteria"/>
</dbReference>
<feature type="modified residue" description="4-aspartylphosphate" evidence="2">
    <location>
        <position position="63"/>
    </location>
</feature>
<sequence length="243" mass="26963">MESFDIRPDTETKTVLVVDDMAANRAVLCRQLEMHKYAVISVDSGEAALELLSRSRPDIILLDYMMPEMNGIEVLHELRANPHTSDLPVIMVTARAESEATAEALSAGADDYVTKPIDFVVLRARIESHLAKTGDTSELRRCNAVLDERMTMRSLVLADMETELREEIDLRKELEAKLAMKPAQGTAAPGAQTGVIDQLREIKAKFEIVFESVVSGQTPNLAQMYELNELVTKLVDSNSEGEE</sequence>
<accession>A0A074MJU8</accession>
<dbReference type="AlphaFoldDB" id="A0A074MJU8"/>
<dbReference type="PANTHER" id="PTHR44591">
    <property type="entry name" value="STRESS RESPONSE REGULATOR PROTEIN 1"/>
    <property type="match status" value="1"/>
</dbReference>
<feature type="domain" description="Response regulatory" evidence="3">
    <location>
        <begin position="14"/>
        <end position="130"/>
    </location>
</feature>
<gene>
    <name evidence="4" type="ORF">EH31_05420</name>
</gene>
<dbReference type="GO" id="GO:0000160">
    <property type="term" value="P:phosphorelay signal transduction system"/>
    <property type="evidence" value="ECO:0007669"/>
    <property type="project" value="InterPro"/>
</dbReference>
<dbReference type="Pfam" id="PF00072">
    <property type="entry name" value="Response_reg"/>
    <property type="match status" value="1"/>
</dbReference>
<proteinExistence type="predicted"/>
<dbReference type="Proteomes" id="UP000027647">
    <property type="component" value="Unassembled WGS sequence"/>
</dbReference>
<evidence type="ECO:0000256" key="2">
    <source>
        <dbReference type="PROSITE-ProRule" id="PRU00169"/>
    </source>
</evidence>
<keyword evidence="5" id="KW-1185">Reference proteome</keyword>
<dbReference type="STRING" id="1044.EH31_05420"/>
<dbReference type="EMBL" id="JMIW01000001">
    <property type="protein sequence ID" value="KEO92108.1"/>
    <property type="molecule type" value="Genomic_DNA"/>
</dbReference>
<evidence type="ECO:0000256" key="1">
    <source>
        <dbReference type="ARBA" id="ARBA00022553"/>
    </source>
</evidence>
<organism evidence="4 5">
    <name type="scientific">Erythrobacter longus</name>
    <dbReference type="NCBI Taxonomy" id="1044"/>
    <lineage>
        <taxon>Bacteria</taxon>
        <taxon>Pseudomonadati</taxon>
        <taxon>Pseudomonadota</taxon>
        <taxon>Alphaproteobacteria</taxon>
        <taxon>Sphingomonadales</taxon>
        <taxon>Erythrobacteraceae</taxon>
        <taxon>Erythrobacter/Porphyrobacter group</taxon>
        <taxon>Erythrobacter</taxon>
    </lineage>
</organism>
<dbReference type="SUPFAM" id="SSF52172">
    <property type="entry name" value="CheY-like"/>
    <property type="match status" value="1"/>
</dbReference>
<dbReference type="InterPro" id="IPR001789">
    <property type="entry name" value="Sig_transdc_resp-reg_receiver"/>
</dbReference>
<name>A0A074MJU8_ERYLO</name>
<keyword evidence="1 2" id="KW-0597">Phosphoprotein</keyword>
<comment type="caution">
    <text evidence="4">The sequence shown here is derived from an EMBL/GenBank/DDBJ whole genome shotgun (WGS) entry which is preliminary data.</text>
</comment>
<protein>
    <recommendedName>
        <fullName evidence="3">Response regulatory domain-containing protein</fullName>
    </recommendedName>
</protein>
<reference evidence="4 5" key="1">
    <citation type="submission" date="2014-04" db="EMBL/GenBank/DDBJ databases">
        <title>A comprehensive comparison of genomes of Erythrobacter spp. strains.</title>
        <authorList>
            <person name="Zheng Q."/>
        </authorList>
    </citation>
    <scope>NUCLEOTIDE SEQUENCE [LARGE SCALE GENOMIC DNA]</scope>
    <source>
        <strain evidence="4 5">DSM 6997</strain>
    </source>
</reference>
<dbReference type="Gene3D" id="3.40.50.2300">
    <property type="match status" value="1"/>
</dbReference>
<dbReference type="PANTHER" id="PTHR44591:SF3">
    <property type="entry name" value="RESPONSE REGULATORY DOMAIN-CONTAINING PROTEIN"/>
    <property type="match status" value="1"/>
</dbReference>
<evidence type="ECO:0000313" key="5">
    <source>
        <dbReference type="Proteomes" id="UP000027647"/>
    </source>
</evidence>
<dbReference type="RefSeq" id="WP_051698954.1">
    <property type="nucleotide sequence ID" value="NZ_JMIW01000001.1"/>
</dbReference>
<dbReference type="InterPro" id="IPR011006">
    <property type="entry name" value="CheY-like_superfamily"/>
</dbReference>
<evidence type="ECO:0000313" key="4">
    <source>
        <dbReference type="EMBL" id="KEO92108.1"/>
    </source>
</evidence>
<dbReference type="InterPro" id="IPR050595">
    <property type="entry name" value="Bact_response_regulator"/>
</dbReference>